<name>F8MGP1_NEUT8</name>
<dbReference type="Proteomes" id="UP000008065">
    <property type="component" value="Unassembled WGS sequence"/>
</dbReference>
<proteinExistence type="predicted"/>
<dbReference type="AlphaFoldDB" id="F8MGP1"/>
<evidence type="ECO:0000256" key="1">
    <source>
        <dbReference type="SAM" id="MobiDB-lite"/>
    </source>
</evidence>
<dbReference type="VEuPathDB" id="FungiDB:NEUTE1DRAFT_135764"/>
<dbReference type="EMBL" id="GL891303">
    <property type="protein sequence ID" value="EGO58663.1"/>
    <property type="molecule type" value="Genomic_DNA"/>
</dbReference>
<feature type="region of interest" description="Disordered" evidence="1">
    <location>
        <begin position="1"/>
        <end position="30"/>
    </location>
</feature>
<feature type="region of interest" description="Disordered" evidence="1">
    <location>
        <begin position="106"/>
        <end position="135"/>
    </location>
</feature>
<dbReference type="RefSeq" id="XP_009848999.1">
    <property type="nucleotide sequence ID" value="XM_009850697.1"/>
</dbReference>
<sequence length="135" mass="14563">MLPPAKQTTKTKGMSNTTTTTTTTSTPTTHTDPVLLLFLLALPPRTSPPPLLLPSPSNFSPSPLPSLLPILNDFVGLHPLHHAYSTIPHRGSRPLFLLHAMLRPPQSSGHPNVAGTTITRATPVDRKTQPPQHNI</sequence>
<dbReference type="HOGENOM" id="CLU_1886338_0_0_1"/>
<evidence type="ECO:0000313" key="3">
    <source>
        <dbReference type="Proteomes" id="UP000008065"/>
    </source>
</evidence>
<reference evidence="3" key="1">
    <citation type="journal article" date="2011" name="Genetics">
        <title>Massive changes in genome architecture accompany the transition to self-fertility in the filamentous fungus Neurospora tetrasperma.</title>
        <authorList>
            <person name="Ellison C.E."/>
            <person name="Stajich J.E."/>
            <person name="Jacobson D.J."/>
            <person name="Natvig D.O."/>
            <person name="Lapidus A."/>
            <person name="Foster B."/>
            <person name="Aerts A."/>
            <person name="Riley R."/>
            <person name="Lindquist E.A."/>
            <person name="Grigoriev I.V."/>
            <person name="Taylor J.W."/>
        </authorList>
    </citation>
    <scope>NUCLEOTIDE SEQUENCE [LARGE SCALE GENOMIC DNA]</scope>
    <source>
        <strain evidence="3">FGSC 2508 / P0657</strain>
    </source>
</reference>
<gene>
    <name evidence="2" type="ORF">NEUTE1DRAFT_135764</name>
</gene>
<feature type="compositionally biased region" description="Low complexity" evidence="1">
    <location>
        <begin position="8"/>
        <end position="30"/>
    </location>
</feature>
<dbReference type="GeneID" id="20825912"/>
<keyword evidence="3" id="KW-1185">Reference proteome</keyword>
<protein>
    <submittedName>
        <fullName evidence="2">Uncharacterized protein</fullName>
    </submittedName>
</protein>
<evidence type="ECO:0000313" key="2">
    <source>
        <dbReference type="EMBL" id="EGO58663.1"/>
    </source>
</evidence>
<feature type="compositionally biased region" description="Polar residues" evidence="1">
    <location>
        <begin position="106"/>
        <end position="120"/>
    </location>
</feature>
<dbReference type="KEGG" id="nte:NEUTE1DRAFT135764"/>
<accession>F8MGP1</accession>
<organism evidence="2 3">
    <name type="scientific">Neurospora tetrasperma (strain FGSC 2508 / ATCC MYA-4615 / P0657)</name>
    <dbReference type="NCBI Taxonomy" id="510951"/>
    <lineage>
        <taxon>Eukaryota</taxon>
        <taxon>Fungi</taxon>
        <taxon>Dikarya</taxon>
        <taxon>Ascomycota</taxon>
        <taxon>Pezizomycotina</taxon>
        <taxon>Sordariomycetes</taxon>
        <taxon>Sordariomycetidae</taxon>
        <taxon>Sordariales</taxon>
        <taxon>Sordariaceae</taxon>
        <taxon>Neurospora</taxon>
    </lineage>
</organism>